<evidence type="ECO:0000256" key="1">
    <source>
        <dbReference type="SAM" id="MobiDB-lite"/>
    </source>
</evidence>
<comment type="caution">
    <text evidence="3">The sequence shown here is derived from an EMBL/GenBank/DDBJ whole genome shotgun (WGS) entry which is preliminary data.</text>
</comment>
<accession>A0A2W7NYU1</accession>
<reference evidence="3 4" key="1">
    <citation type="submission" date="2018-06" db="EMBL/GenBank/DDBJ databases">
        <title>Genomic Encyclopedia of Archaeal and Bacterial Type Strains, Phase II (KMG-II): from individual species to whole genera.</title>
        <authorList>
            <person name="Goeker M."/>
        </authorList>
    </citation>
    <scope>NUCLEOTIDE SEQUENCE [LARGE SCALE GENOMIC DNA]</scope>
    <source>
        <strain evidence="3 4">DSM 22009</strain>
    </source>
</reference>
<keyword evidence="4" id="KW-1185">Reference proteome</keyword>
<name>A0A2W7NYU1_9RHOB</name>
<dbReference type="Proteomes" id="UP000248916">
    <property type="component" value="Unassembled WGS sequence"/>
</dbReference>
<organism evidence="3 4">
    <name type="scientific">Palleronia aestuarii</name>
    <dbReference type="NCBI Taxonomy" id="568105"/>
    <lineage>
        <taxon>Bacteria</taxon>
        <taxon>Pseudomonadati</taxon>
        <taxon>Pseudomonadota</taxon>
        <taxon>Alphaproteobacteria</taxon>
        <taxon>Rhodobacterales</taxon>
        <taxon>Roseobacteraceae</taxon>
        <taxon>Palleronia</taxon>
    </lineage>
</organism>
<dbReference type="RefSeq" id="WP_111536250.1">
    <property type="nucleotide sequence ID" value="NZ_QKZL01000003.1"/>
</dbReference>
<feature type="region of interest" description="Disordered" evidence="1">
    <location>
        <begin position="85"/>
        <end position="119"/>
    </location>
</feature>
<dbReference type="AlphaFoldDB" id="A0A2W7NYU1"/>
<feature type="signal peptide" evidence="2">
    <location>
        <begin position="1"/>
        <end position="15"/>
    </location>
</feature>
<dbReference type="EMBL" id="QKZL01000003">
    <property type="protein sequence ID" value="PZX18446.1"/>
    <property type="molecule type" value="Genomic_DNA"/>
</dbReference>
<evidence type="ECO:0000256" key="2">
    <source>
        <dbReference type="SAM" id="SignalP"/>
    </source>
</evidence>
<evidence type="ECO:0000313" key="4">
    <source>
        <dbReference type="Proteomes" id="UP000248916"/>
    </source>
</evidence>
<protein>
    <submittedName>
        <fullName evidence="3">Uncharacterized protein</fullName>
    </submittedName>
</protein>
<proteinExistence type="predicted"/>
<keyword evidence="2" id="KW-0732">Signal</keyword>
<sequence>MRAILICLALGACGAAPDLSTVPPSGDVSPVAVTLYRDTVTARMSDGTLCTGVRDARSGPWRTAFGGCPHGWPVAVERTAPVPRLPLSPAASDPWVTVTPPGRGPLGFAPEPRNAVPGT</sequence>
<feature type="chain" id="PRO_5016079284" evidence="2">
    <location>
        <begin position="16"/>
        <end position="119"/>
    </location>
</feature>
<dbReference type="OrthoDB" id="7868868at2"/>
<evidence type="ECO:0000313" key="3">
    <source>
        <dbReference type="EMBL" id="PZX18446.1"/>
    </source>
</evidence>
<gene>
    <name evidence="3" type="ORF">LX81_01078</name>
</gene>